<sequence>LPVLWFVADSCTNIKSVGPPVTHNTRQFQQGAWMKDPLGFMGDKIFVMEHYSGKKVLEEYENIFKFKAGIVQKKHTLPYNYDGTGAVVYGPYLYYNRENSPYIIKYNILKSTQEAQINLGSAGFQQRKNHYQWGGNTGMDLAVDEQGLWALWADTDNSYRLYASKIDVHSNLIIDTRALTTERMSHMGNAFVACGVVYCIDAYNSRSTTINFAYDFKTGRTWNPNIQFTNQYGYNSMVDYNPSERVLYAWDNKRLVTYPITFEPQK</sequence>
<reference evidence="5 6" key="1">
    <citation type="submission" date="2022-05" db="EMBL/GenBank/DDBJ databases">
        <authorList>
            <consortium name="Genoscope - CEA"/>
            <person name="William W."/>
        </authorList>
    </citation>
    <scope>NUCLEOTIDE SEQUENCE [LARGE SCALE GENOMIC DNA]</scope>
</reference>
<name>A0ABN8QH25_9CNID</name>
<dbReference type="PROSITE" id="PS51132">
    <property type="entry name" value="OLF"/>
    <property type="match status" value="1"/>
</dbReference>
<evidence type="ECO:0000313" key="5">
    <source>
        <dbReference type="EMBL" id="CAH3164445.1"/>
    </source>
</evidence>
<dbReference type="Pfam" id="PF02191">
    <property type="entry name" value="OLF"/>
    <property type="match status" value="1"/>
</dbReference>
<evidence type="ECO:0000313" key="6">
    <source>
        <dbReference type="Proteomes" id="UP001159405"/>
    </source>
</evidence>
<dbReference type="Proteomes" id="UP001159405">
    <property type="component" value="Unassembled WGS sequence"/>
</dbReference>
<organism evidence="5 6">
    <name type="scientific">Porites lobata</name>
    <dbReference type="NCBI Taxonomy" id="104759"/>
    <lineage>
        <taxon>Eukaryota</taxon>
        <taxon>Metazoa</taxon>
        <taxon>Cnidaria</taxon>
        <taxon>Anthozoa</taxon>
        <taxon>Hexacorallia</taxon>
        <taxon>Scleractinia</taxon>
        <taxon>Fungiina</taxon>
        <taxon>Poritidae</taxon>
        <taxon>Porites</taxon>
    </lineage>
</organism>
<evidence type="ECO:0000256" key="1">
    <source>
        <dbReference type="ARBA" id="ARBA00004613"/>
    </source>
</evidence>
<protein>
    <recommendedName>
        <fullName evidence="4">Olfactomedin-like domain-containing protein</fullName>
    </recommendedName>
</protein>
<comment type="subcellular location">
    <subcellularLocation>
        <location evidence="1">Secreted</location>
    </subcellularLocation>
</comment>
<evidence type="ECO:0000259" key="4">
    <source>
        <dbReference type="PROSITE" id="PS51132"/>
    </source>
</evidence>
<accession>A0ABN8QH25</accession>
<dbReference type="EMBL" id="CALNXK010000129">
    <property type="protein sequence ID" value="CAH3164445.1"/>
    <property type="molecule type" value="Genomic_DNA"/>
</dbReference>
<evidence type="ECO:0000256" key="2">
    <source>
        <dbReference type="ARBA" id="ARBA00022525"/>
    </source>
</evidence>
<dbReference type="PANTHER" id="PTHR23192">
    <property type="entry name" value="OLFACTOMEDIN-RELATED"/>
    <property type="match status" value="1"/>
</dbReference>
<comment type="caution">
    <text evidence="3">Lacks conserved residue(s) required for the propagation of feature annotation.</text>
</comment>
<feature type="domain" description="Olfactomedin-like" evidence="4">
    <location>
        <begin position="10"/>
        <end position="264"/>
    </location>
</feature>
<dbReference type="InterPro" id="IPR050605">
    <property type="entry name" value="Olfactomedin-like_domain"/>
</dbReference>
<dbReference type="InterPro" id="IPR003112">
    <property type="entry name" value="Olfac-like_dom"/>
</dbReference>
<dbReference type="SMART" id="SM00284">
    <property type="entry name" value="OLF"/>
    <property type="match status" value="1"/>
</dbReference>
<keyword evidence="6" id="KW-1185">Reference proteome</keyword>
<proteinExistence type="predicted"/>
<comment type="caution">
    <text evidence="5">The sequence shown here is derived from an EMBL/GenBank/DDBJ whole genome shotgun (WGS) entry which is preliminary data.</text>
</comment>
<keyword evidence="2" id="KW-0964">Secreted</keyword>
<gene>
    <name evidence="5" type="ORF">PLOB_00006311</name>
</gene>
<dbReference type="PANTHER" id="PTHR23192:SF87">
    <property type="entry name" value="AMASSIN-3"/>
    <property type="match status" value="1"/>
</dbReference>
<evidence type="ECO:0000256" key="3">
    <source>
        <dbReference type="PROSITE-ProRule" id="PRU00446"/>
    </source>
</evidence>
<feature type="non-terminal residue" evidence="5">
    <location>
        <position position="1"/>
    </location>
</feature>